<dbReference type="EMBL" id="CM034403">
    <property type="protein sequence ID" value="KAJ0174585.1"/>
    <property type="molecule type" value="Genomic_DNA"/>
</dbReference>
<sequence>MADTAIDTDSDAEVKKPVKEIPVIQDQGFFQHDTGDVYNGYFEAKKKDRSVKMHGTGMYTTAEGEVYTGAWDADRLGANEVATITFIDTSRYEGYIKDWCFAGRGKYFYPDGSVLHCDFVDNCPMGRLMLTDPNGHTWLGKADPGYGWFEPVNHFYDMLEKTREPLKAKRRHKSKELQEATPTVSKMKAKSVVKRA</sequence>
<accession>A0ACC1CSK4</accession>
<organism evidence="1 2">
    <name type="scientific">Dendrolimus kikuchii</name>
    <dbReference type="NCBI Taxonomy" id="765133"/>
    <lineage>
        <taxon>Eukaryota</taxon>
        <taxon>Metazoa</taxon>
        <taxon>Ecdysozoa</taxon>
        <taxon>Arthropoda</taxon>
        <taxon>Hexapoda</taxon>
        <taxon>Insecta</taxon>
        <taxon>Pterygota</taxon>
        <taxon>Neoptera</taxon>
        <taxon>Endopterygota</taxon>
        <taxon>Lepidoptera</taxon>
        <taxon>Glossata</taxon>
        <taxon>Ditrysia</taxon>
        <taxon>Bombycoidea</taxon>
        <taxon>Lasiocampidae</taxon>
        <taxon>Dendrolimus</taxon>
    </lineage>
</organism>
<proteinExistence type="predicted"/>
<comment type="caution">
    <text evidence="1">The sequence shown here is derived from an EMBL/GenBank/DDBJ whole genome shotgun (WGS) entry which is preliminary data.</text>
</comment>
<name>A0ACC1CSK4_9NEOP</name>
<keyword evidence="2" id="KW-1185">Reference proteome</keyword>
<evidence type="ECO:0000313" key="1">
    <source>
        <dbReference type="EMBL" id="KAJ0174585.1"/>
    </source>
</evidence>
<evidence type="ECO:0000313" key="2">
    <source>
        <dbReference type="Proteomes" id="UP000824533"/>
    </source>
</evidence>
<reference evidence="1 2" key="1">
    <citation type="journal article" date="2021" name="Front. Genet.">
        <title>Chromosome-Level Genome Assembly Reveals Significant Gene Expansion in the Toll and IMD Signaling Pathways of Dendrolimus kikuchii.</title>
        <authorList>
            <person name="Zhou J."/>
            <person name="Wu P."/>
            <person name="Xiong Z."/>
            <person name="Liu N."/>
            <person name="Zhao N."/>
            <person name="Ji M."/>
            <person name="Qiu Y."/>
            <person name="Yang B."/>
        </authorList>
    </citation>
    <scope>NUCLEOTIDE SEQUENCE [LARGE SCALE GENOMIC DNA]</scope>
    <source>
        <strain evidence="1">Ann1</strain>
    </source>
</reference>
<gene>
    <name evidence="1" type="ORF">K1T71_009693</name>
</gene>
<dbReference type="Proteomes" id="UP000824533">
    <property type="component" value="Linkage Group LG17"/>
</dbReference>
<protein>
    <submittedName>
        <fullName evidence="1">Uncharacterized protein</fullName>
    </submittedName>
</protein>